<comment type="similarity">
    <text evidence="1">Belongs to the SIMIBI class G3E GTPase family. ArgK/MeaB subfamily.</text>
</comment>
<reference evidence="8" key="1">
    <citation type="submission" date="2012-09" db="EMBL/GenBank/DDBJ databases">
        <authorList>
            <person name="Weinstock G."/>
            <person name="Sodergren E."/>
            <person name="Clifton S."/>
            <person name="Fulton L."/>
            <person name="Fulton B."/>
            <person name="Courtney L."/>
            <person name="Fronick C."/>
            <person name="Harrison M."/>
            <person name="Strong C."/>
            <person name="Farmer C."/>
            <person name="Delehaunty K."/>
            <person name="Markovic C."/>
            <person name="Hall O."/>
            <person name="Minx P."/>
            <person name="Tomlinson C."/>
            <person name="Mitreva M."/>
            <person name="Nelson J."/>
            <person name="Hou S."/>
            <person name="Wollam A."/>
            <person name="Pepin K.H."/>
            <person name="Johnson M."/>
            <person name="Bhonagiri V."/>
            <person name="Nash W.E."/>
            <person name="Suruliraj S."/>
            <person name="Warren W."/>
            <person name="Chinwalla A."/>
            <person name="Mardis E.R."/>
            <person name="Wilson R.K."/>
        </authorList>
    </citation>
    <scope>NUCLEOTIDE SEQUENCE [LARGE SCALE GENOMIC DNA]</scope>
    <source>
        <strain evidence="8">OS1</strain>
    </source>
</reference>
<proteinExistence type="inferred from homology"/>
<evidence type="ECO:0000313" key="7">
    <source>
        <dbReference type="EMBL" id="KRT36111.1"/>
    </source>
</evidence>
<dbReference type="eggNOG" id="COG1703">
    <property type="taxonomic scope" value="Bacteria"/>
</dbReference>
<keyword evidence="8" id="KW-1185">Reference proteome</keyword>
<accession>A0A0T5XCN8</accession>
<dbReference type="GO" id="GO:0003924">
    <property type="term" value="F:GTPase activity"/>
    <property type="evidence" value="ECO:0007669"/>
    <property type="project" value="InterPro"/>
</dbReference>
<dbReference type="InterPro" id="IPR027417">
    <property type="entry name" value="P-loop_NTPase"/>
</dbReference>
<dbReference type="OrthoDB" id="9778292at2"/>
<dbReference type="SMART" id="SM00382">
    <property type="entry name" value="AAA"/>
    <property type="match status" value="1"/>
</dbReference>
<dbReference type="Proteomes" id="UP000005273">
    <property type="component" value="Unassembled WGS sequence"/>
</dbReference>
<protein>
    <submittedName>
        <fullName evidence="7">LAO/AO transport system ATPase</fullName>
    </submittedName>
</protein>
<sequence length="314" mass="34229">MDHLVEKALEGDHRAIARLISLVENESPFASQIMANLYAHTGKAHIIGVTGSPGAGKSTLLDKLIDNLKRMEKKIGVIAVDPTSPFSGGAILGDRLRMQSHALEPDVFIRSMGTRGSLGGLSRAAYEAAMILDACGKDVIFIETVGVGQSEVDIVKIADTVCLLLVPGMGDDVQVMKAGIMEIADIFVINKADRDGADRLEAEVNIMLDLYGSKAWRPPIVKTVAERGEGIDALCKALADHKKYLSESEEGKKRFISRIKMEVEEILRREIAKVVEEKWKENCDDNLIRSLASRSIDPYTVAGKILGEIFSRGL</sequence>
<keyword evidence="5" id="KW-0143">Chaperone</keyword>
<keyword evidence="3" id="KW-0378">Hydrolase</keyword>
<feature type="domain" description="AAA+ ATPase" evidence="6">
    <location>
        <begin position="43"/>
        <end position="212"/>
    </location>
</feature>
<keyword evidence="2" id="KW-0547">Nucleotide-binding</keyword>
<dbReference type="NCBIfam" id="TIGR00750">
    <property type="entry name" value="lao"/>
    <property type="match status" value="1"/>
</dbReference>
<evidence type="ECO:0000256" key="2">
    <source>
        <dbReference type="ARBA" id="ARBA00022741"/>
    </source>
</evidence>
<dbReference type="Pfam" id="PF03308">
    <property type="entry name" value="MeaB"/>
    <property type="match status" value="1"/>
</dbReference>
<evidence type="ECO:0000313" key="8">
    <source>
        <dbReference type="Proteomes" id="UP000005273"/>
    </source>
</evidence>
<dbReference type="STRING" id="592015.HMPREF1705_03370"/>
<evidence type="ECO:0000256" key="1">
    <source>
        <dbReference type="ARBA" id="ARBA00009625"/>
    </source>
</evidence>
<gene>
    <name evidence="7" type="ORF">HMPREF1705_03370</name>
</gene>
<evidence type="ECO:0000256" key="3">
    <source>
        <dbReference type="ARBA" id="ARBA00022801"/>
    </source>
</evidence>
<dbReference type="AlphaFoldDB" id="A0A0T5XCN8"/>
<dbReference type="RefSeq" id="WP_057940928.1">
    <property type="nucleotide sequence ID" value="NZ_ACJX03000001.1"/>
</dbReference>
<evidence type="ECO:0000259" key="6">
    <source>
        <dbReference type="SMART" id="SM00382"/>
    </source>
</evidence>
<name>A0A0T5XCN8_9BACT</name>
<evidence type="ECO:0000256" key="5">
    <source>
        <dbReference type="ARBA" id="ARBA00023186"/>
    </source>
</evidence>
<organism evidence="7 8">
    <name type="scientific">Acetomicrobium hydrogeniformans ATCC BAA-1850</name>
    <dbReference type="NCBI Taxonomy" id="592015"/>
    <lineage>
        <taxon>Bacteria</taxon>
        <taxon>Thermotogati</taxon>
        <taxon>Synergistota</taxon>
        <taxon>Synergistia</taxon>
        <taxon>Synergistales</taxon>
        <taxon>Acetomicrobiaceae</taxon>
        <taxon>Acetomicrobium</taxon>
    </lineage>
</organism>
<dbReference type="InterPro" id="IPR003593">
    <property type="entry name" value="AAA+_ATPase"/>
</dbReference>
<evidence type="ECO:0000256" key="4">
    <source>
        <dbReference type="ARBA" id="ARBA00023134"/>
    </source>
</evidence>
<dbReference type="Gene3D" id="3.40.50.300">
    <property type="entry name" value="P-loop containing nucleotide triphosphate hydrolases"/>
    <property type="match status" value="1"/>
</dbReference>
<dbReference type="InterPro" id="IPR005129">
    <property type="entry name" value="GTPase_ArgK"/>
</dbReference>
<dbReference type="InterPro" id="IPR052040">
    <property type="entry name" value="GTPase/Isobutyryl-CoA_mutase"/>
</dbReference>
<dbReference type="PANTHER" id="PTHR43087:SF1">
    <property type="entry name" value="LAO_AO TRANSPORT SYSTEM ATPASE"/>
    <property type="match status" value="1"/>
</dbReference>
<dbReference type="SUPFAM" id="SSF52540">
    <property type="entry name" value="P-loop containing nucleoside triphosphate hydrolases"/>
    <property type="match status" value="1"/>
</dbReference>
<dbReference type="PANTHER" id="PTHR43087">
    <property type="entry name" value="LYSINE/ARGININE/ORNITHINE TRANSPORT SYSTEM KINASE"/>
    <property type="match status" value="1"/>
</dbReference>
<keyword evidence="4" id="KW-0342">GTP-binding</keyword>
<dbReference type="EMBL" id="ACJX03000001">
    <property type="protein sequence ID" value="KRT36111.1"/>
    <property type="molecule type" value="Genomic_DNA"/>
</dbReference>
<comment type="caution">
    <text evidence="7">The sequence shown here is derived from an EMBL/GenBank/DDBJ whole genome shotgun (WGS) entry which is preliminary data.</text>
</comment>
<dbReference type="CDD" id="cd03114">
    <property type="entry name" value="MMAA-like"/>
    <property type="match status" value="1"/>
</dbReference>
<dbReference type="GO" id="GO:0005525">
    <property type="term" value="F:GTP binding"/>
    <property type="evidence" value="ECO:0007669"/>
    <property type="project" value="UniProtKB-KW"/>
</dbReference>